<name>A0A0K9YNV7_9BACL</name>
<protein>
    <recommendedName>
        <fullName evidence="3">DUF1450 domain-containing protein</fullName>
    </recommendedName>
</protein>
<dbReference type="PATRIC" id="fig|54915.3.peg.2203"/>
<evidence type="ECO:0008006" key="3">
    <source>
        <dbReference type="Google" id="ProtNLM"/>
    </source>
</evidence>
<dbReference type="Proteomes" id="UP000036834">
    <property type="component" value="Unassembled WGS sequence"/>
</dbReference>
<accession>A0A0K9YNV7</accession>
<dbReference type="InterPro" id="IPR009910">
    <property type="entry name" value="DUF1450"/>
</dbReference>
<gene>
    <name evidence="1" type="ORF">ADS79_15880</name>
</gene>
<organism evidence="1 2">
    <name type="scientific">Brevibacillus reuszeri</name>
    <dbReference type="NCBI Taxonomy" id="54915"/>
    <lineage>
        <taxon>Bacteria</taxon>
        <taxon>Bacillati</taxon>
        <taxon>Bacillota</taxon>
        <taxon>Bacilli</taxon>
        <taxon>Bacillales</taxon>
        <taxon>Paenibacillaceae</taxon>
        <taxon>Brevibacillus</taxon>
    </lineage>
</organism>
<reference evidence="2" key="1">
    <citation type="submission" date="2015-07" db="EMBL/GenBank/DDBJ databases">
        <title>Genome sequencing project for genomic taxonomy and phylogenomics of Bacillus-like bacteria.</title>
        <authorList>
            <person name="Liu B."/>
            <person name="Wang J."/>
            <person name="Zhu Y."/>
            <person name="Liu G."/>
            <person name="Chen Q."/>
            <person name="Chen Z."/>
            <person name="Lan J."/>
            <person name="Che J."/>
            <person name="Ge C."/>
            <person name="Shi H."/>
            <person name="Pan Z."/>
            <person name="Liu X."/>
        </authorList>
    </citation>
    <scope>NUCLEOTIDE SEQUENCE [LARGE SCALE GENOMIC DNA]</scope>
    <source>
        <strain evidence="2">DSM 9887</strain>
    </source>
</reference>
<sequence>MGNKIRFCPCNQLTCASEMKEMLRSRPDTVVEDHKCLNFCGQCLVEGFALVNGRNITGCTEQELMNNIFHYLGE</sequence>
<dbReference type="EMBL" id="LGIQ01000009">
    <property type="protein sequence ID" value="KNB70418.1"/>
    <property type="molecule type" value="Genomic_DNA"/>
</dbReference>
<evidence type="ECO:0000313" key="1">
    <source>
        <dbReference type="EMBL" id="KNB70418.1"/>
    </source>
</evidence>
<comment type="caution">
    <text evidence="1">The sequence shown here is derived from an EMBL/GenBank/DDBJ whole genome shotgun (WGS) entry which is preliminary data.</text>
</comment>
<evidence type="ECO:0000313" key="2">
    <source>
        <dbReference type="Proteomes" id="UP000036834"/>
    </source>
</evidence>
<proteinExistence type="predicted"/>
<dbReference type="AlphaFoldDB" id="A0A0K9YNV7"/>
<dbReference type="Pfam" id="PF07293">
    <property type="entry name" value="DUF1450"/>
    <property type="match status" value="1"/>
</dbReference>
<dbReference type="OrthoDB" id="1645211at2"/>
<dbReference type="STRING" id="54915.ADS79_15880"/>